<dbReference type="Pfam" id="PF12679">
    <property type="entry name" value="ABC2_membrane_2"/>
    <property type="match status" value="1"/>
</dbReference>
<dbReference type="GO" id="GO:0140359">
    <property type="term" value="F:ABC-type transporter activity"/>
    <property type="evidence" value="ECO:0007669"/>
    <property type="project" value="InterPro"/>
</dbReference>
<dbReference type="GO" id="GO:0005886">
    <property type="term" value="C:plasma membrane"/>
    <property type="evidence" value="ECO:0007669"/>
    <property type="project" value="UniProtKB-SubCell"/>
</dbReference>
<dbReference type="EMBL" id="JAJBOM010000048">
    <property type="protein sequence ID" value="MCB5621006.1"/>
    <property type="molecule type" value="Genomic_DNA"/>
</dbReference>
<sequence>MRLFCLEIRRIMKSRRTIILLAAALLLAVIMAYLPISFESINRPGENGSVVELNGMEAIQFKREYRQDTYGEVTPQKVADALRIYQKYVQQYGTVDDIPLDIYTENVMAIRPLLDRLPEAFADPQTGIGADLMEINPDMVEQNLYGQCVSHLNDIMNLEQKEHPSAIKFATEKYSEVDKPYQLYSGLSRDAFDYIELYIFILTILCIAMVAPTFANEYQTGSDSIMRCTKNGRVKFSVIRILAAGTIFTIVFIVGMVIHLSIINLAFGTECLKTSFQILFSIINLPNINLGQLQVILVLSGLLSLLASISCTLFLSAKCKDSLSALLISLAVMLLPTIVYTALGSSVWVSTILPSAGIGLQNNFLYQLYGFNFLYIGDMSFWTPYIILISAALEIPVFGFLAIRSYCKHRVA</sequence>
<comment type="caution">
    <text evidence="2">The sequence shown here is derived from an EMBL/GenBank/DDBJ whole genome shotgun (WGS) entry which is preliminary data.</text>
</comment>
<organism evidence="2 3">
    <name type="scientific">Mediterraneibacter gnavus</name>
    <name type="common">Ruminococcus gnavus</name>
    <dbReference type="NCBI Taxonomy" id="33038"/>
    <lineage>
        <taxon>Bacteria</taxon>
        <taxon>Bacillati</taxon>
        <taxon>Bacillota</taxon>
        <taxon>Clostridia</taxon>
        <taxon>Lachnospirales</taxon>
        <taxon>Lachnospiraceae</taxon>
        <taxon>Mediterraneibacter</taxon>
    </lineage>
</organism>
<dbReference type="RefSeq" id="WP_173867772.1">
    <property type="nucleotide sequence ID" value="NZ_JAAIQY010000057.1"/>
</dbReference>
<keyword evidence="1" id="KW-1133">Transmembrane helix</keyword>
<keyword evidence="1" id="KW-0472">Membrane</keyword>
<dbReference type="Proteomes" id="UP001297370">
    <property type="component" value="Unassembled WGS sequence"/>
</dbReference>
<name>A0AAJ1EW21_MEDGN</name>
<feature type="transmembrane region" description="Helical" evidence="1">
    <location>
        <begin position="197"/>
        <end position="216"/>
    </location>
</feature>
<gene>
    <name evidence="2" type="ORF">LIQ08_17985</name>
</gene>
<dbReference type="PANTHER" id="PTHR37305">
    <property type="entry name" value="INTEGRAL MEMBRANE PROTEIN-RELATED"/>
    <property type="match status" value="1"/>
</dbReference>
<protein>
    <submittedName>
        <fullName evidence="2">ABC transporter permease subunit</fullName>
    </submittedName>
</protein>
<reference evidence="2" key="1">
    <citation type="submission" date="2021-10" db="EMBL/GenBank/DDBJ databases">
        <title>Collection of gut derived symbiotic bacterial strains cultured from healthy donors.</title>
        <authorList>
            <person name="Lin H."/>
            <person name="Littmann E."/>
            <person name="Claire K."/>
            <person name="Pamer E."/>
        </authorList>
    </citation>
    <scope>NUCLEOTIDE SEQUENCE</scope>
    <source>
        <strain evidence="2">MSK.23.18</strain>
    </source>
</reference>
<evidence type="ECO:0000313" key="3">
    <source>
        <dbReference type="Proteomes" id="UP001297370"/>
    </source>
</evidence>
<feature type="transmembrane region" description="Helical" evidence="1">
    <location>
        <begin position="323"/>
        <end position="343"/>
    </location>
</feature>
<accession>A0AAJ1EW21</accession>
<dbReference type="AlphaFoldDB" id="A0AAJ1EW21"/>
<feature type="transmembrane region" description="Helical" evidence="1">
    <location>
        <begin position="382"/>
        <end position="403"/>
    </location>
</feature>
<feature type="transmembrane region" description="Helical" evidence="1">
    <location>
        <begin position="295"/>
        <end position="316"/>
    </location>
</feature>
<evidence type="ECO:0000313" key="2">
    <source>
        <dbReference type="EMBL" id="MCB5621006.1"/>
    </source>
</evidence>
<dbReference type="PANTHER" id="PTHR37305:SF1">
    <property type="entry name" value="MEMBRANE PROTEIN"/>
    <property type="match status" value="1"/>
</dbReference>
<proteinExistence type="predicted"/>
<keyword evidence="1" id="KW-0812">Transmembrane</keyword>
<evidence type="ECO:0000256" key="1">
    <source>
        <dbReference type="SAM" id="Phobius"/>
    </source>
</evidence>
<feature type="transmembrane region" description="Helical" evidence="1">
    <location>
        <begin position="237"/>
        <end position="267"/>
    </location>
</feature>